<dbReference type="SMART" id="SM00448">
    <property type="entry name" value="REC"/>
    <property type="match status" value="1"/>
</dbReference>
<accession>A0ABX5JGK3</accession>
<keyword evidence="1 3" id="KW-0238">DNA-binding</keyword>
<protein>
    <recommendedName>
        <fullName evidence="8">Two-component system response regulator</fullName>
    </recommendedName>
</protein>
<keyword evidence="2" id="KW-0597">Phosphoprotein</keyword>
<feature type="DNA-binding region" description="OmpR/PhoB-type" evidence="3">
    <location>
        <begin position="140"/>
        <end position="234"/>
    </location>
</feature>
<dbReference type="PANTHER" id="PTHR48111:SF17">
    <property type="entry name" value="TRANSCRIPTIONAL REGULATORY PROTEIN YPDB"/>
    <property type="match status" value="1"/>
</dbReference>
<gene>
    <name evidence="6" type="ORF">B0175_05995</name>
</gene>
<dbReference type="PROSITE" id="PS50110">
    <property type="entry name" value="RESPONSE_REGULATORY"/>
    <property type="match status" value="1"/>
</dbReference>
<dbReference type="Pfam" id="PF00486">
    <property type="entry name" value="Trans_reg_C"/>
    <property type="match status" value="1"/>
</dbReference>
<comment type="caution">
    <text evidence="6">The sequence shown here is derived from an EMBL/GenBank/DDBJ whole genome shotgun (WGS) entry which is preliminary data.</text>
</comment>
<dbReference type="CDD" id="cd17534">
    <property type="entry name" value="REC_DC-like"/>
    <property type="match status" value="1"/>
</dbReference>
<dbReference type="Proteomes" id="UP000251311">
    <property type="component" value="Unassembled WGS sequence"/>
</dbReference>
<evidence type="ECO:0000259" key="4">
    <source>
        <dbReference type="PROSITE" id="PS50110"/>
    </source>
</evidence>
<proteinExistence type="predicted"/>
<dbReference type="RefSeq" id="WP_108527734.1">
    <property type="nucleotide sequence ID" value="NZ_MUXF01000010.1"/>
</dbReference>
<dbReference type="EMBL" id="MUXF01000010">
    <property type="protein sequence ID" value="PUE66258.1"/>
    <property type="molecule type" value="Genomic_DNA"/>
</dbReference>
<dbReference type="SMART" id="SM00862">
    <property type="entry name" value="Trans_reg_C"/>
    <property type="match status" value="1"/>
</dbReference>
<organism evidence="6 7">
    <name type="scientific">Arcobacter lacus</name>
    <dbReference type="NCBI Taxonomy" id="1912876"/>
    <lineage>
        <taxon>Bacteria</taxon>
        <taxon>Pseudomonadati</taxon>
        <taxon>Campylobacterota</taxon>
        <taxon>Epsilonproteobacteria</taxon>
        <taxon>Campylobacterales</taxon>
        <taxon>Arcobacteraceae</taxon>
        <taxon>Arcobacter</taxon>
    </lineage>
</organism>
<dbReference type="InterPro" id="IPR039420">
    <property type="entry name" value="WalR-like"/>
</dbReference>
<name>A0ABX5JGK3_9BACT</name>
<sequence>MKFENYNILIVEDEIIASEYLKNILISLNFKNIFEAKNSQGCLESVKNNKIDLILMDINIEGNLDGIKLAKLINKNSFIPIVYTTAYADADTINEAKESNVFGYLVKPFSSQEVEATINVAIKILSRFNEKTNKSIDDKSSIVRINEDYSYNFDTKTLTRNGKVFDLTKKELVLLDFFCHNLNQNVSYDVMREYIWHSTNVSSSTIRDIVSRLKNKVPNLNIENIVNYGYILKTN</sequence>
<evidence type="ECO:0008006" key="8">
    <source>
        <dbReference type="Google" id="ProtNLM"/>
    </source>
</evidence>
<feature type="modified residue" description="4-aspartylphosphate" evidence="2">
    <location>
        <position position="57"/>
    </location>
</feature>
<evidence type="ECO:0000313" key="6">
    <source>
        <dbReference type="EMBL" id="PUE66258.1"/>
    </source>
</evidence>
<dbReference type="SUPFAM" id="SSF52172">
    <property type="entry name" value="CheY-like"/>
    <property type="match status" value="1"/>
</dbReference>
<dbReference type="InterPro" id="IPR001789">
    <property type="entry name" value="Sig_transdc_resp-reg_receiver"/>
</dbReference>
<reference evidence="6 7" key="1">
    <citation type="submission" date="2017-02" db="EMBL/GenBank/DDBJ databases">
        <title>Arcobacter lacus sp. nov., a new species isolated from reclaimed water.</title>
        <authorList>
            <person name="Figueras M.J."/>
            <person name="Perez-Cataluna A."/>
            <person name="Salas-Masso N."/>
        </authorList>
    </citation>
    <scope>NUCLEOTIDE SEQUENCE [LARGE SCALE GENOMIC DNA]</scope>
    <source>
        <strain evidence="6 7">RW43-9</strain>
    </source>
</reference>
<dbReference type="Gene3D" id="1.10.10.10">
    <property type="entry name" value="Winged helix-like DNA-binding domain superfamily/Winged helix DNA-binding domain"/>
    <property type="match status" value="1"/>
</dbReference>
<dbReference type="InterPro" id="IPR036388">
    <property type="entry name" value="WH-like_DNA-bd_sf"/>
</dbReference>
<evidence type="ECO:0000259" key="5">
    <source>
        <dbReference type="PROSITE" id="PS51755"/>
    </source>
</evidence>
<dbReference type="PANTHER" id="PTHR48111">
    <property type="entry name" value="REGULATOR OF RPOS"/>
    <property type="match status" value="1"/>
</dbReference>
<evidence type="ECO:0000256" key="2">
    <source>
        <dbReference type="PROSITE-ProRule" id="PRU00169"/>
    </source>
</evidence>
<feature type="domain" description="Response regulatory" evidence="4">
    <location>
        <begin position="7"/>
        <end position="122"/>
    </location>
</feature>
<evidence type="ECO:0000256" key="1">
    <source>
        <dbReference type="ARBA" id="ARBA00023125"/>
    </source>
</evidence>
<feature type="domain" description="OmpR/PhoB-type" evidence="5">
    <location>
        <begin position="140"/>
        <end position="234"/>
    </location>
</feature>
<evidence type="ECO:0000313" key="7">
    <source>
        <dbReference type="Proteomes" id="UP000251311"/>
    </source>
</evidence>
<dbReference type="PROSITE" id="PS51755">
    <property type="entry name" value="OMPR_PHOB"/>
    <property type="match status" value="1"/>
</dbReference>
<dbReference type="Pfam" id="PF00072">
    <property type="entry name" value="Response_reg"/>
    <property type="match status" value="1"/>
</dbReference>
<dbReference type="InterPro" id="IPR001867">
    <property type="entry name" value="OmpR/PhoB-type_DNA-bd"/>
</dbReference>
<dbReference type="Gene3D" id="3.40.50.2300">
    <property type="match status" value="1"/>
</dbReference>
<dbReference type="InterPro" id="IPR011006">
    <property type="entry name" value="CheY-like_superfamily"/>
</dbReference>
<keyword evidence="7" id="KW-1185">Reference proteome</keyword>
<evidence type="ECO:0000256" key="3">
    <source>
        <dbReference type="PROSITE-ProRule" id="PRU01091"/>
    </source>
</evidence>